<keyword evidence="1" id="KW-1133">Transmembrane helix</keyword>
<reference evidence="2" key="1">
    <citation type="submission" date="2016-09" db="EMBL/GenBank/DDBJ databases">
        <title>The Complete Genome of Burkholderia sprentiae wsm5005.</title>
        <authorList>
            <person name="De Meyer S."/>
            <person name="Wang P."/>
            <person name="Terpolilli J."/>
        </authorList>
    </citation>
    <scope>NUCLEOTIDE SEQUENCE [LARGE SCALE GENOMIC DNA]</scope>
    <source>
        <strain evidence="2">WSM5005</strain>
    </source>
</reference>
<dbReference type="AlphaFoldDB" id="A0A1I9YFY8"/>
<feature type="transmembrane region" description="Helical" evidence="1">
    <location>
        <begin position="95"/>
        <end position="114"/>
    </location>
</feature>
<name>A0A1I9YFY8_9BURK</name>
<dbReference type="InterPro" id="IPR017850">
    <property type="entry name" value="Alkaline_phosphatase_core_sf"/>
</dbReference>
<dbReference type="EC" id="2.7.8.-" evidence="2"/>
<keyword evidence="2" id="KW-0808">Transferase</keyword>
<feature type="transmembrane region" description="Helical" evidence="1">
    <location>
        <begin position="123"/>
        <end position="144"/>
    </location>
</feature>
<feature type="transmembrane region" description="Helical" evidence="1">
    <location>
        <begin position="47"/>
        <end position="63"/>
    </location>
</feature>
<organism evidence="2 3">
    <name type="scientific">Paraburkholderia sprentiae WSM5005</name>
    <dbReference type="NCBI Taxonomy" id="754502"/>
    <lineage>
        <taxon>Bacteria</taxon>
        <taxon>Pseudomonadati</taxon>
        <taxon>Pseudomonadota</taxon>
        <taxon>Betaproteobacteria</taxon>
        <taxon>Burkholderiales</taxon>
        <taxon>Burkholderiaceae</taxon>
        <taxon>Paraburkholderia</taxon>
    </lineage>
</organism>
<reference evidence="2" key="2">
    <citation type="submission" date="2021-06" db="EMBL/GenBank/DDBJ databases">
        <authorList>
            <person name="Rogers T.H."/>
            <person name="Ramsay J.P."/>
            <person name="Wang P."/>
            <person name="Terpolilli J."/>
        </authorList>
    </citation>
    <scope>NUCLEOTIDE SEQUENCE</scope>
    <source>
        <strain evidence="2">WSM5005</strain>
    </source>
</reference>
<sequence>MTLWNLYFILKLYLFAGGHLQPLWLANLGFALALVVSSTLRRRALRIVRNLLGLALGVPLMYHEANVPPFSRLTEEFGNLTTFSFGYWLELAQRFLPPMLLLATLGALVGYLIVNRWMRVTSFVLIALVAIPLWHEGGLVLAQWRDASARTAATSGANAGNNPLAAQPLDHNAALAAFRTQESQRQVSFGHLAADPNAQFDVIVLHICSLSWDDLDVAKARNHPLLSHFDYLFTNFSTAASYSGPAAIRVLRASCGQQAHADLYKNAPPQCYLLADLAQAGYTTQTMLNHDGHFDNFLELVHDNAGGPNVPLIPNTSVPVAMHAFDGSPIRDDYETLAAWYAQRASIAGPVALYYNTISLHDGNRLPNSSLTSIDSYPLRVNKLMSDFDRFADLIASSGRRAVIVFVPEHGAALRGDANQVAGLREIPTPRIVHGPVGVRIVGFNGNHGPTTVIDNPTSFLAVAQLLSNLVSNSPFKPGVSLSQYATNLPQTQMVGENEGTVTMKTASGYVVKTPDGVWVDGK</sequence>
<keyword evidence="1" id="KW-0472">Membrane</keyword>
<dbReference type="Proteomes" id="UP000179860">
    <property type="component" value="Chromosome 1"/>
</dbReference>
<keyword evidence="1" id="KW-0812">Transmembrane</keyword>
<evidence type="ECO:0000313" key="2">
    <source>
        <dbReference type="EMBL" id="APA85221.1"/>
    </source>
</evidence>
<dbReference type="NCBIfam" id="TIGR03368">
    <property type="entry name" value="cellulose_yhjU"/>
    <property type="match status" value="1"/>
</dbReference>
<keyword evidence="3" id="KW-1185">Reference proteome</keyword>
<evidence type="ECO:0000313" key="3">
    <source>
        <dbReference type="Proteomes" id="UP000179860"/>
    </source>
</evidence>
<dbReference type="InterPro" id="IPR017744">
    <property type="entry name" value="BcsG"/>
</dbReference>
<dbReference type="Pfam" id="PF11658">
    <property type="entry name" value="CBP_BcsG"/>
    <property type="match status" value="1"/>
</dbReference>
<protein>
    <submittedName>
        <fullName evidence="2">Cellulose biosynthesis protein BcsG</fullName>
        <ecNumber evidence="2">2.7.8.-</ecNumber>
    </submittedName>
</protein>
<dbReference type="OrthoDB" id="6965261at2"/>
<proteinExistence type="predicted"/>
<dbReference type="EMBL" id="CP017561">
    <property type="protein sequence ID" value="APA85221.1"/>
    <property type="molecule type" value="Genomic_DNA"/>
</dbReference>
<accession>A0A1I9YFY8</accession>
<feature type="transmembrane region" description="Helical" evidence="1">
    <location>
        <begin position="12"/>
        <end position="35"/>
    </location>
</feature>
<evidence type="ECO:0000256" key="1">
    <source>
        <dbReference type="SAM" id="Phobius"/>
    </source>
</evidence>
<dbReference type="STRING" id="754502.BJG93_07350"/>
<dbReference type="KEGG" id="pspw:BJG93_07350"/>
<dbReference type="RefSeq" id="WP_027197303.1">
    <property type="nucleotide sequence ID" value="NZ_CP017561.2"/>
</dbReference>
<dbReference type="GO" id="GO:0016740">
    <property type="term" value="F:transferase activity"/>
    <property type="evidence" value="ECO:0007669"/>
    <property type="project" value="UniProtKB-KW"/>
</dbReference>
<gene>
    <name evidence="2" type="primary">bcsG</name>
    <name evidence="2" type="ORF">BJG93_07350</name>
</gene>
<dbReference type="Gene3D" id="3.40.720.10">
    <property type="entry name" value="Alkaline Phosphatase, subunit A"/>
    <property type="match status" value="1"/>
</dbReference>